<name>M7CMN6_CHEMY</name>
<dbReference type="InterPro" id="IPR040958">
    <property type="entry name" value="SNAD1"/>
</dbReference>
<dbReference type="Proteomes" id="UP000031443">
    <property type="component" value="Unassembled WGS sequence"/>
</dbReference>
<sequence length="266" mass="29784">MEKLQQRPSESVQSPELSLISCTAVLLGLGTQPVWGIEDNSLLPTGINEEALTRFLIHVKRGMSGNPQYAVATLLSCVACKQTAIAEPEGATIQDKLLDVLAKGTLDRAAYVNKNNLLVSLLQRDEYMAWHPEAVLVGTMDKYKYWGNFLKDFLAANREQYPPNNSCFIFFSLISPCLDYCLNPDSPTYILSDLQHSLQGFDPHFQAFAFKYASSEDTPKGQTRVWKAWCQIPMPLFHFSFDPPSCTRCRGTLGTNECLDDISLFP</sequence>
<evidence type="ECO:0000313" key="1">
    <source>
        <dbReference type="EMBL" id="EMP42512.1"/>
    </source>
</evidence>
<proteinExistence type="predicted"/>
<dbReference type="AlphaFoldDB" id="M7CMN6"/>
<reference evidence="2" key="1">
    <citation type="journal article" date="2013" name="Nat. Genet.">
        <title>The draft genomes of soft-shell turtle and green sea turtle yield insights into the development and evolution of the turtle-specific body plan.</title>
        <authorList>
            <person name="Wang Z."/>
            <person name="Pascual-Anaya J."/>
            <person name="Zadissa A."/>
            <person name="Li W."/>
            <person name="Niimura Y."/>
            <person name="Huang Z."/>
            <person name="Li C."/>
            <person name="White S."/>
            <person name="Xiong Z."/>
            <person name="Fang D."/>
            <person name="Wang B."/>
            <person name="Ming Y."/>
            <person name="Chen Y."/>
            <person name="Zheng Y."/>
            <person name="Kuraku S."/>
            <person name="Pignatelli M."/>
            <person name="Herrero J."/>
            <person name="Beal K."/>
            <person name="Nozawa M."/>
            <person name="Li Q."/>
            <person name="Wang J."/>
            <person name="Zhang H."/>
            <person name="Yu L."/>
            <person name="Shigenobu S."/>
            <person name="Wang J."/>
            <person name="Liu J."/>
            <person name="Flicek P."/>
            <person name="Searle S."/>
            <person name="Wang J."/>
            <person name="Kuratani S."/>
            <person name="Yin Y."/>
            <person name="Aken B."/>
            <person name="Zhang G."/>
            <person name="Irie N."/>
        </authorList>
    </citation>
    <scope>NUCLEOTIDE SEQUENCE [LARGE SCALE GENOMIC DNA]</scope>
</reference>
<evidence type="ECO:0000313" key="2">
    <source>
        <dbReference type="Proteomes" id="UP000031443"/>
    </source>
</evidence>
<dbReference type="EMBL" id="KB471523">
    <property type="protein sequence ID" value="EMP42512.1"/>
    <property type="molecule type" value="Genomic_DNA"/>
</dbReference>
<dbReference type="Pfam" id="PF18744">
    <property type="entry name" value="SNAD1"/>
    <property type="match status" value="1"/>
</dbReference>
<keyword evidence="2" id="KW-1185">Reference proteome</keyword>
<protein>
    <submittedName>
        <fullName evidence="1">Uncharacterized protein</fullName>
    </submittedName>
</protein>
<organism evidence="1 2">
    <name type="scientific">Chelonia mydas</name>
    <name type="common">Green sea-turtle</name>
    <name type="synonym">Chelonia agassizi</name>
    <dbReference type="NCBI Taxonomy" id="8469"/>
    <lineage>
        <taxon>Eukaryota</taxon>
        <taxon>Metazoa</taxon>
        <taxon>Chordata</taxon>
        <taxon>Craniata</taxon>
        <taxon>Vertebrata</taxon>
        <taxon>Euteleostomi</taxon>
        <taxon>Archelosauria</taxon>
        <taxon>Testudinata</taxon>
        <taxon>Testudines</taxon>
        <taxon>Cryptodira</taxon>
        <taxon>Durocryptodira</taxon>
        <taxon>Americhelydia</taxon>
        <taxon>Chelonioidea</taxon>
        <taxon>Cheloniidae</taxon>
        <taxon>Chelonia</taxon>
    </lineage>
</organism>
<gene>
    <name evidence="1" type="ORF">UY3_00221</name>
</gene>
<accession>M7CMN6</accession>